<dbReference type="Proteomes" id="UP000320496">
    <property type="component" value="Chromosome"/>
</dbReference>
<dbReference type="GO" id="GO:0004674">
    <property type="term" value="F:protein serine/threonine kinase activity"/>
    <property type="evidence" value="ECO:0007669"/>
    <property type="project" value="UniProtKB-EC"/>
</dbReference>
<evidence type="ECO:0000313" key="10">
    <source>
        <dbReference type="EMBL" id="QDU40946.1"/>
    </source>
</evidence>
<gene>
    <name evidence="10" type="primary">prkC_24</name>
    <name evidence="10" type="ORF">Mal4_53090</name>
</gene>
<keyword evidence="4 10" id="KW-0808">Transferase</keyword>
<dbReference type="Gene3D" id="3.30.200.20">
    <property type="entry name" value="Phosphorylase Kinase, domain 1"/>
    <property type="match status" value="1"/>
</dbReference>
<dbReference type="InterPro" id="IPR011009">
    <property type="entry name" value="Kinase-like_dom_sf"/>
</dbReference>
<dbReference type="SUPFAM" id="SSF56112">
    <property type="entry name" value="Protein kinase-like (PK-like)"/>
    <property type="match status" value="1"/>
</dbReference>
<reference evidence="10 11" key="1">
    <citation type="submission" date="2019-02" db="EMBL/GenBank/DDBJ databases">
        <title>Deep-cultivation of Planctomycetes and their phenomic and genomic characterization uncovers novel biology.</title>
        <authorList>
            <person name="Wiegand S."/>
            <person name="Jogler M."/>
            <person name="Boedeker C."/>
            <person name="Pinto D."/>
            <person name="Vollmers J."/>
            <person name="Rivas-Marin E."/>
            <person name="Kohn T."/>
            <person name="Peeters S.H."/>
            <person name="Heuer A."/>
            <person name="Rast P."/>
            <person name="Oberbeckmann S."/>
            <person name="Bunk B."/>
            <person name="Jeske O."/>
            <person name="Meyerdierks A."/>
            <person name="Storesund J.E."/>
            <person name="Kallscheuer N."/>
            <person name="Luecker S."/>
            <person name="Lage O.M."/>
            <person name="Pohl T."/>
            <person name="Merkel B.J."/>
            <person name="Hornburger P."/>
            <person name="Mueller R.-W."/>
            <person name="Bruemmer F."/>
            <person name="Labrenz M."/>
            <person name="Spormann A.M."/>
            <person name="Op den Camp H."/>
            <person name="Overmann J."/>
            <person name="Amann R."/>
            <person name="Jetten M.S.M."/>
            <person name="Mascher T."/>
            <person name="Medema M.H."/>
            <person name="Devos D.P."/>
            <person name="Kaster A.-K."/>
            <person name="Ovreas L."/>
            <person name="Rohde M."/>
            <person name="Galperin M.Y."/>
            <person name="Jogler C."/>
        </authorList>
    </citation>
    <scope>NUCLEOTIDE SEQUENCE [LARGE SCALE GENOMIC DNA]</scope>
    <source>
        <strain evidence="10 11">Mal4</strain>
    </source>
</reference>
<dbReference type="GO" id="GO:0000922">
    <property type="term" value="C:spindle pole"/>
    <property type="evidence" value="ECO:0007669"/>
    <property type="project" value="UniProtKB-SubCell"/>
</dbReference>
<keyword evidence="8" id="KW-0206">Cytoskeleton</keyword>
<name>A0A517ZEQ9_9PLAN</name>
<dbReference type="EMBL" id="CP036275">
    <property type="protein sequence ID" value="QDU40946.1"/>
    <property type="molecule type" value="Genomic_DNA"/>
</dbReference>
<dbReference type="PANTHER" id="PTHR43289:SF6">
    <property type="entry name" value="SERINE_THREONINE-PROTEIN KINASE NEKL-3"/>
    <property type="match status" value="1"/>
</dbReference>
<proteinExistence type="inferred from homology"/>
<evidence type="ECO:0000256" key="3">
    <source>
        <dbReference type="ARBA" id="ARBA00010886"/>
    </source>
</evidence>
<evidence type="ECO:0000256" key="1">
    <source>
        <dbReference type="ARBA" id="ARBA00004300"/>
    </source>
</evidence>
<dbReference type="PROSITE" id="PS50011">
    <property type="entry name" value="PROTEIN_KINASE_DOM"/>
    <property type="match status" value="1"/>
</dbReference>
<keyword evidence="11" id="KW-1185">Reference proteome</keyword>
<accession>A0A517ZEQ9</accession>
<dbReference type="PANTHER" id="PTHR43289">
    <property type="entry name" value="MITOGEN-ACTIVATED PROTEIN KINASE KINASE KINASE 20-RELATED"/>
    <property type="match status" value="1"/>
</dbReference>
<dbReference type="KEGG" id="mri:Mal4_53090"/>
<evidence type="ECO:0000259" key="9">
    <source>
        <dbReference type="PROSITE" id="PS50011"/>
    </source>
</evidence>
<dbReference type="Pfam" id="PF07714">
    <property type="entry name" value="PK_Tyr_Ser-Thr"/>
    <property type="match status" value="1"/>
</dbReference>
<keyword evidence="6 10" id="KW-0418">Kinase</keyword>
<dbReference type="GO" id="GO:0005813">
    <property type="term" value="C:centrosome"/>
    <property type="evidence" value="ECO:0007669"/>
    <property type="project" value="UniProtKB-SubCell"/>
</dbReference>
<evidence type="ECO:0000256" key="8">
    <source>
        <dbReference type="ARBA" id="ARBA00023212"/>
    </source>
</evidence>
<dbReference type="AlphaFoldDB" id="A0A517ZEQ9"/>
<keyword evidence="8" id="KW-0963">Cytoplasm</keyword>
<dbReference type="Pfam" id="PF13490">
    <property type="entry name" value="zf-HC2"/>
    <property type="match status" value="1"/>
</dbReference>
<dbReference type="EC" id="2.7.11.1" evidence="10"/>
<dbReference type="InterPro" id="IPR000719">
    <property type="entry name" value="Prot_kinase_dom"/>
</dbReference>
<organism evidence="10 11">
    <name type="scientific">Maioricimonas rarisocia</name>
    <dbReference type="NCBI Taxonomy" id="2528026"/>
    <lineage>
        <taxon>Bacteria</taxon>
        <taxon>Pseudomonadati</taxon>
        <taxon>Planctomycetota</taxon>
        <taxon>Planctomycetia</taxon>
        <taxon>Planctomycetales</taxon>
        <taxon>Planctomycetaceae</taxon>
        <taxon>Maioricimonas</taxon>
    </lineage>
</organism>
<feature type="domain" description="Protein kinase" evidence="9">
    <location>
        <begin position="111"/>
        <end position="367"/>
    </location>
</feature>
<evidence type="ECO:0000256" key="4">
    <source>
        <dbReference type="ARBA" id="ARBA00022679"/>
    </source>
</evidence>
<comment type="subcellular location">
    <subcellularLocation>
        <location evidence="1">Cytoplasm</location>
        <location evidence="1">Cytoskeleton</location>
        <location evidence="1">Microtubule organizing center</location>
        <location evidence="1">Centrosome</location>
    </subcellularLocation>
    <subcellularLocation>
        <location evidence="2">Cytoplasm</location>
        <location evidence="2">Cytoskeleton</location>
        <location evidence="2">Spindle pole</location>
    </subcellularLocation>
</comment>
<evidence type="ECO:0000256" key="7">
    <source>
        <dbReference type="ARBA" id="ARBA00022840"/>
    </source>
</evidence>
<comment type="similarity">
    <text evidence="3">Belongs to the protein kinase superfamily. NEK Ser/Thr protein kinase family. NIMA subfamily.</text>
</comment>
<sequence length="367" mass="39736">MQMLTTMATLERRYSCPPRPQLVAFLKGALTPEETEQIALHIDECGDCTELLPEIDAQLAPGLTPPRPTRLPFIDEAACSRLTRLLCAAPAGRNGGGDSSTAANAIRIGRFEVVRRLAAGTDSTLFLANDPLLGRLVALRVPSPHTIGNAEHRRQFIDAGNTALQVDHPHLIPVHEVIPDRERPFVVSRYCSGPTLQEWLECFQETLGVVPAARLARNLADAMEHAFAKGVVYRSISPKNVLVDSIGTVDLRSLPDAVQISAFQLPASIRPTPPEDAAPDGVRSDVFAISGLLYRLLTGLQPTRGGRIRRLVCRGPVPPRRYNPAIPRGLQDIILAGLAAPSAPTYASAAELRDDLDRFLARATSAI</sequence>
<evidence type="ECO:0000256" key="6">
    <source>
        <dbReference type="ARBA" id="ARBA00022777"/>
    </source>
</evidence>
<dbReference type="GO" id="GO:0005524">
    <property type="term" value="F:ATP binding"/>
    <property type="evidence" value="ECO:0007669"/>
    <property type="project" value="UniProtKB-KW"/>
</dbReference>
<dbReference type="OrthoDB" id="9813021at2"/>
<dbReference type="SMART" id="SM00220">
    <property type="entry name" value="S_TKc"/>
    <property type="match status" value="1"/>
</dbReference>
<dbReference type="Gene3D" id="1.10.510.10">
    <property type="entry name" value="Transferase(Phosphotransferase) domain 1"/>
    <property type="match status" value="1"/>
</dbReference>
<dbReference type="InterPro" id="IPR001245">
    <property type="entry name" value="Ser-Thr/Tyr_kinase_cat_dom"/>
</dbReference>
<dbReference type="CDD" id="cd14014">
    <property type="entry name" value="STKc_PknB_like"/>
    <property type="match status" value="1"/>
</dbReference>
<protein>
    <submittedName>
        <fullName evidence="10">Serine/threonine-protein kinase PrkC</fullName>
        <ecNumber evidence="10">2.7.11.1</ecNumber>
    </submittedName>
</protein>
<keyword evidence="7" id="KW-0067">ATP-binding</keyword>
<evidence type="ECO:0000256" key="5">
    <source>
        <dbReference type="ARBA" id="ARBA00022741"/>
    </source>
</evidence>
<keyword evidence="5" id="KW-0547">Nucleotide-binding</keyword>
<dbReference type="RefSeq" id="WP_145372184.1">
    <property type="nucleotide sequence ID" value="NZ_CP036275.1"/>
</dbReference>
<evidence type="ECO:0000256" key="2">
    <source>
        <dbReference type="ARBA" id="ARBA00004647"/>
    </source>
</evidence>
<dbReference type="InterPro" id="IPR027383">
    <property type="entry name" value="Znf_put"/>
</dbReference>
<evidence type="ECO:0000313" key="11">
    <source>
        <dbReference type="Proteomes" id="UP000320496"/>
    </source>
</evidence>